<dbReference type="Gene3D" id="1.10.357.10">
    <property type="entry name" value="Tetracycline Repressor, domain 2"/>
    <property type="match status" value="1"/>
</dbReference>
<dbReference type="GO" id="GO:0003700">
    <property type="term" value="F:DNA-binding transcription factor activity"/>
    <property type="evidence" value="ECO:0007669"/>
    <property type="project" value="TreeGrafter"/>
</dbReference>
<keyword evidence="2 4" id="KW-0238">DNA-binding</keyword>
<evidence type="ECO:0000256" key="4">
    <source>
        <dbReference type="PROSITE-ProRule" id="PRU00335"/>
    </source>
</evidence>
<dbReference type="Pfam" id="PF14246">
    <property type="entry name" value="TetR_C_7"/>
    <property type="match status" value="1"/>
</dbReference>
<feature type="domain" description="HTH tetR-type" evidence="5">
    <location>
        <begin position="21"/>
        <end position="81"/>
    </location>
</feature>
<evidence type="ECO:0000256" key="3">
    <source>
        <dbReference type="ARBA" id="ARBA00023163"/>
    </source>
</evidence>
<dbReference type="AlphaFoldDB" id="A0A9E3H7N7"/>
<evidence type="ECO:0000256" key="2">
    <source>
        <dbReference type="ARBA" id="ARBA00023125"/>
    </source>
</evidence>
<dbReference type="InterPro" id="IPR009057">
    <property type="entry name" value="Homeodomain-like_sf"/>
</dbReference>
<dbReference type="PANTHER" id="PTHR30055">
    <property type="entry name" value="HTH-TYPE TRANSCRIPTIONAL REGULATOR RUTR"/>
    <property type="match status" value="1"/>
</dbReference>
<protein>
    <submittedName>
        <fullName evidence="6">TetR/AcrR family transcriptional regulator</fullName>
    </submittedName>
</protein>
<keyword evidence="3" id="KW-0804">Transcription</keyword>
<dbReference type="GO" id="GO:0045892">
    <property type="term" value="P:negative regulation of DNA-templated transcription"/>
    <property type="evidence" value="ECO:0007669"/>
    <property type="project" value="UniProtKB-ARBA"/>
</dbReference>
<dbReference type="PROSITE" id="PS50977">
    <property type="entry name" value="HTH_TETR_2"/>
    <property type="match status" value="1"/>
</dbReference>
<keyword evidence="1" id="KW-0805">Transcription regulation</keyword>
<dbReference type="PANTHER" id="PTHR30055:SF234">
    <property type="entry name" value="HTH-TYPE TRANSCRIPTIONAL REGULATOR BETI"/>
    <property type="match status" value="1"/>
</dbReference>
<evidence type="ECO:0000256" key="1">
    <source>
        <dbReference type="ARBA" id="ARBA00023015"/>
    </source>
</evidence>
<dbReference type="EMBL" id="JAHHHW010000075">
    <property type="protein sequence ID" value="MBW4431859.1"/>
    <property type="molecule type" value="Genomic_DNA"/>
</dbReference>
<dbReference type="InterPro" id="IPR039536">
    <property type="entry name" value="TetR_C_Proteobacteria"/>
</dbReference>
<proteinExistence type="predicted"/>
<dbReference type="GO" id="GO:0000976">
    <property type="term" value="F:transcription cis-regulatory region binding"/>
    <property type="evidence" value="ECO:0007669"/>
    <property type="project" value="TreeGrafter"/>
</dbReference>
<name>A0A9E3H7N7_9NOST</name>
<gene>
    <name evidence="6" type="ORF">KME28_09045</name>
</gene>
<dbReference type="Proteomes" id="UP000813215">
    <property type="component" value="Unassembled WGS sequence"/>
</dbReference>
<dbReference type="FunFam" id="1.10.10.60:FF:000141">
    <property type="entry name" value="TetR family transcriptional regulator"/>
    <property type="match status" value="1"/>
</dbReference>
<evidence type="ECO:0000313" key="6">
    <source>
        <dbReference type="EMBL" id="MBW4431859.1"/>
    </source>
</evidence>
<dbReference type="PRINTS" id="PR00455">
    <property type="entry name" value="HTHTETR"/>
</dbReference>
<dbReference type="SUPFAM" id="SSF46689">
    <property type="entry name" value="Homeodomain-like"/>
    <property type="match status" value="1"/>
</dbReference>
<accession>A0A9E3H7N7</accession>
<dbReference type="InterPro" id="IPR050109">
    <property type="entry name" value="HTH-type_TetR-like_transc_reg"/>
</dbReference>
<feature type="DNA-binding region" description="H-T-H motif" evidence="4">
    <location>
        <begin position="44"/>
        <end position="63"/>
    </location>
</feature>
<reference evidence="6" key="1">
    <citation type="submission" date="2021-05" db="EMBL/GenBank/DDBJ databases">
        <authorList>
            <person name="Pietrasiak N."/>
            <person name="Ward R."/>
            <person name="Stajich J.E."/>
            <person name="Kurbessoian T."/>
        </authorList>
    </citation>
    <scope>NUCLEOTIDE SEQUENCE</scope>
    <source>
        <strain evidence="6">HA4357-MV3</strain>
    </source>
</reference>
<evidence type="ECO:0000313" key="7">
    <source>
        <dbReference type="Proteomes" id="UP000813215"/>
    </source>
</evidence>
<dbReference type="Pfam" id="PF00440">
    <property type="entry name" value="TetR_N"/>
    <property type="match status" value="1"/>
</dbReference>
<sequence length="219" mass="24864">MSQTSFPESTTLVINESPVVTQKQEQILQGAMRVFLRSGYAGTSMDRVSAEAGVSKQTIYSNFQDKKGLFKALIERMTIGNFQSVFRDSEFKDEPSVFLRELTTIFFTKLVDNPDYVPLLRLILAESENFPELAKLYTHTVIQQGKKLLIKYFADHPELNVDDPQAIAQIFFGALVSHVIVQEMLYGQEMIPLSRDRLVNSLMSLVLARQKNKELCTDS</sequence>
<comment type="caution">
    <text evidence="6">The sequence shown here is derived from an EMBL/GenBank/DDBJ whole genome shotgun (WGS) entry which is preliminary data.</text>
</comment>
<dbReference type="InterPro" id="IPR001647">
    <property type="entry name" value="HTH_TetR"/>
</dbReference>
<evidence type="ECO:0000259" key="5">
    <source>
        <dbReference type="PROSITE" id="PS50977"/>
    </source>
</evidence>
<organism evidence="6 7">
    <name type="scientific">Pelatocladus maniniholoensis HA4357-MV3</name>
    <dbReference type="NCBI Taxonomy" id="1117104"/>
    <lineage>
        <taxon>Bacteria</taxon>
        <taxon>Bacillati</taxon>
        <taxon>Cyanobacteriota</taxon>
        <taxon>Cyanophyceae</taxon>
        <taxon>Nostocales</taxon>
        <taxon>Nostocaceae</taxon>
        <taxon>Pelatocladus</taxon>
    </lineage>
</organism>
<reference evidence="6" key="2">
    <citation type="journal article" date="2022" name="Microbiol. Resour. Announc.">
        <title>Metagenome Sequencing to Explore Phylogenomics of Terrestrial Cyanobacteria.</title>
        <authorList>
            <person name="Ward R.D."/>
            <person name="Stajich J.E."/>
            <person name="Johansen J.R."/>
            <person name="Huntemann M."/>
            <person name="Clum A."/>
            <person name="Foster B."/>
            <person name="Foster B."/>
            <person name="Roux S."/>
            <person name="Palaniappan K."/>
            <person name="Varghese N."/>
            <person name="Mukherjee S."/>
            <person name="Reddy T.B.K."/>
            <person name="Daum C."/>
            <person name="Copeland A."/>
            <person name="Chen I.A."/>
            <person name="Ivanova N.N."/>
            <person name="Kyrpides N.C."/>
            <person name="Shapiro N."/>
            <person name="Eloe-Fadrosh E.A."/>
            <person name="Pietrasiak N."/>
        </authorList>
    </citation>
    <scope>NUCLEOTIDE SEQUENCE</scope>
    <source>
        <strain evidence="6">HA4357-MV3</strain>
    </source>
</reference>